<dbReference type="Proteomes" id="UP000037505">
    <property type="component" value="Unassembled WGS sequence"/>
</dbReference>
<proteinExistence type="predicted"/>
<accession>A0A0L1JAX6</accession>
<comment type="caution">
    <text evidence="1">The sequence shown here is derived from an EMBL/GenBank/DDBJ whole genome shotgun (WGS) entry which is preliminary data.</text>
</comment>
<evidence type="ECO:0000313" key="1">
    <source>
        <dbReference type="EMBL" id="KNG88573.1"/>
    </source>
</evidence>
<protein>
    <submittedName>
        <fullName evidence="1">Uncharacterized protein</fullName>
    </submittedName>
</protein>
<name>A0A0L1JAX6_ASPN3</name>
<evidence type="ECO:0000313" key="2">
    <source>
        <dbReference type="Proteomes" id="UP000037505"/>
    </source>
</evidence>
<dbReference type="AlphaFoldDB" id="A0A0L1JAX6"/>
<reference evidence="1 2" key="1">
    <citation type="submission" date="2014-06" db="EMBL/GenBank/DDBJ databases">
        <title>The Genome of the Aflatoxigenic Filamentous Fungus Aspergillus nomius.</title>
        <authorList>
            <person name="Moore M.G."/>
            <person name="Shannon B.M."/>
            <person name="Brian M.M."/>
        </authorList>
    </citation>
    <scope>NUCLEOTIDE SEQUENCE [LARGE SCALE GENOMIC DNA]</scope>
    <source>
        <strain evidence="1 2">NRRL 13137</strain>
    </source>
</reference>
<organism evidence="1 2">
    <name type="scientific">Aspergillus nomiae NRRL (strain ATCC 15546 / NRRL 13137 / CBS 260.88 / M93)</name>
    <dbReference type="NCBI Taxonomy" id="1509407"/>
    <lineage>
        <taxon>Eukaryota</taxon>
        <taxon>Fungi</taxon>
        <taxon>Dikarya</taxon>
        <taxon>Ascomycota</taxon>
        <taxon>Pezizomycotina</taxon>
        <taxon>Eurotiomycetes</taxon>
        <taxon>Eurotiomycetidae</taxon>
        <taxon>Eurotiales</taxon>
        <taxon>Aspergillaceae</taxon>
        <taxon>Aspergillus</taxon>
        <taxon>Aspergillus subgen. Circumdati</taxon>
    </lineage>
</organism>
<dbReference type="RefSeq" id="XP_015409496.1">
    <property type="nucleotide sequence ID" value="XM_015547979.1"/>
</dbReference>
<keyword evidence="2" id="KW-1185">Reference proteome</keyword>
<dbReference type="GeneID" id="26804526"/>
<dbReference type="EMBL" id="JNOM01000050">
    <property type="protein sequence ID" value="KNG88573.1"/>
    <property type="molecule type" value="Genomic_DNA"/>
</dbReference>
<gene>
    <name evidence="1" type="ORF">ANOM_002722</name>
</gene>
<dbReference type="OrthoDB" id="5350472at2759"/>
<sequence>MTENILTAFNGQLNLRIAYTYTLNQIYNFLADVVNQPGFYGITINDISELVLIRGEILRLSLPRGEEYDAAALRPRQHIHRAINPRWSATNRTRVSKFTLLRYQHDWVPFWSATDLLGLFLSRTGSAPTGATKRNFYLPLTAVYGKWCSKLIRTDPPFVVQCTWREAPGEWARFLLGASMAGHEIDTVETGAWGHVLNRAWYNVICSELLKLKGWSQRVSPSIQARGAKRGKQFGRCSETYPLRFLLCGQEAPERVYGLALSKWFLSAPVYEDRLSGKIWANLWDPCLNCKEVIRMWNGDINHILKWYGSEGAPQ</sequence>